<dbReference type="RefSeq" id="XP_011501933.1">
    <property type="nucleotide sequence ID" value="XM_011503631.1"/>
</dbReference>
<dbReference type="KEGG" id="csol:105365461"/>
<accession>A0AAJ6YPP1</accession>
<organism evidence="1 2">
    <name type="scientific">Ceratosolen solmsi marchali</name>
    <dbReference type="NCBI Taxonomy" id="326594"/>
    <lineage>
        <taxon>Eukaryota</taxon>
        <taxon>Metazoa</taxon>
        <taxon>Ecdysozoa</taxon>
        <taxon>Arthropoda</taxon>
        <taxon>Hexapoda</taxon>
        <taxon>Insecta</taxon>
        <taxon>Pterygota</taxon>
        <taxon>Neoptera</taxon>
        <taxon>Endopterygota</taxon>
        <taxon>Hymenoptera</taxon>
        <taxon>Apocrita</taxon>
        <taxon>Proctotrupomorpha</taxon>
        <taxon>Chalcidoidea</taxon>
        <taxon>Agaonidae</taxon>
        <taxon>Agaoninae</taxon>
        <taxon>Ceratosolen</taxon>
    </lineage>
</organism>
<gene>
    <name evidence="2" type="primary">LOC105365461</name>
</gene>
<dbReference type="AlphaFoldDB" id="A0AAJ6YPP1"/>
<sequence>MRLFASTSATTMRIRIIVFCVLSILGGWSVAMDETASSLAGGSSSSALPNSASSSLHGPRFSSLVDPRDQVLGGKRAYTYRSEFKRLPLYQFGLGKRWAQGIEGKRTQPFSFGLGKRTRQYSFGLGKRSNYEDSDDTSRYGFGYIPNDQYDAYAQRNAFENYLEAKRTGGFNFGLGKREAEINDDEKLPAKNLRDKYLFGLGKRLYEEDQDEMDEEEA</sequence>
<dbReference type="CTD" id="100679594"/>
<evidence type="ECO:0000313" key="1">
    <source>
        <dbReference type="Proteomes" id="UP000695007"/>
    </source>
</evidence>
<dbReference type="GeneID" id="105365461"/>
<dbReference type="Proteomes" id="UP000695007">
    <property type="component" value="Unplaced"/>
</dbReference>
<proteinExistence type="predicted"/>
<protein>
    <submittedName>
        <fullName evidence="2">Allatostatins</fullName>
    </submittedName>
</protein>
<evidence type="ECO:0000313" key="2">
    <source>
        <dbReference type="RefSeq" id="XP_011501933.1"/>
    </source>
</evidence>
<reference evidence="2" key="1">
    <citation type="submission" date="2025-08" db="UniProtKB">
        <authorList>
            <consortium name="RefSeq"/>
        </authorList>
    </citation>
    <scope>IDENTIFICATION</scope>
</reference>
<keyword evidence="1" id="KW-1185">Reference proteome</keyword>
<name>A0AAJ6YPP1_9HYME</name>